<dbReference type="AlphaFoldDB" id="A0A1M4T9E8"/>
<feature type="transmembrane region" description="Helical" evidence="1">
    <location>
        <begin position="492"/>
        <end position="512"/>
    </location>
</feature>
<feature type="transmembrane region" description="Helical" evidence="1">
    <location>
        <begin position="122"/>
        <end position="142"/>
    </location>
</feature>
<feature type="transmembrane region" description="Helical" evidence="1">
    <location>
        <begin position="449"/>
        <end position="471"/>
    </location>
</feature>
<feature type="transmembrane region" description="Helical" evidence="1">
    <location>
        <begin position="518"/>
        <end position="540"/>
    </location>
</feature>
<dbReference type="OrthoDB" id="138672at2"/>
<dbReference type="Pfam" id="PF16949">
    <property type="entry name" value="ABC_tran_2"/>
    <property type="match status" value="1"/>
</dbReference>
<sequence>MSKILILTKVFLKAGLGESGNGSTKKKKLSKLSNTILFIVLFAIIGFSMVPMIDDVYKSLKAINQQGIILAMGFNIVSVAIFVIGMMTVISVFYFGKDIDILLSMPIKAHEITIAKLNTSIIYQYIIGAVFLLPILLVYGINEGASPMYWISAIIIFIILPVVPIVYSSIIAMILMSFTSLTKHKDGFKMIAGFLGVFVAIGINIVFSSVSTSSPEKVQQMILSGNNEMINQISIIFPASKLGAIALSTSSISKCLLNLAIIIILSLIAMIIFSLIANKLYFKGASGASESYGKREKIKGEKLERGLKQNSKINSYLKKEFIILFKTPTYLMNCISTIIILPIALLLPFLVKGNLNETVEGLRDVMVNPNTYIFVLIFALGFFTFCAALNPIAATSISREGQSFYVNKYIPIDYYLQLKAKLISSILINMITFFLIIIIGIYIGVPYKLAIAIFLMALEISIFTGALGIIIDLYSPKLNWEDEQKAVKQNFNYMKSGLISLILIIPLIFLLIKFELDITKSIAIILGVLIVLDIIFMKILKKYGVEKMASIED</sequence>
<evidence type="ECO:0000313" key="2">
    <source>
        <dbReference type="EMBL" id="SHE41091.1"/>
    </source>
</evidence>
<feature type="transmembrane region" description="Helical" evidence="1">
    <location>
        <begin position="68"/>
        <end position="95"/>
    </location>
</feature>
<keyword evidence="1" id="KW-0812">Transmembrane</keyword>
<keyword evidence="1" id="KW-0472">Membrane</keyword>
<feature type="transmembrane region" description="Helical" evidence="1">
    <location>
        <begin position="422"/>
        <end position="443"/>
    </location>
</feature>
<evidence type="ECO:0000313" key="3">
    <source>
        <dbReference type="Proteomes" id="UP000184035"/>
    </source>
</evidence>
<accession>A0A1M4T9E8</accession>
<name>A0A1M4T9E8_9CLOT</name>
<keyword evidence="3" id="KW-1185">Reference proteome</keyword>
<feature type="transmembrane region" description="Helical" evidence="1">
    <location>
        <begin position="187"/>
        <end position="207"/>
    </location>
</feature>
<evidence type="ECO:0000256" key="1">
    <source>
        <dbReference type="SAM" id="Phobius"/>
    </source>
</evidence>
<organism evidence="2 3">
    <name type="scientific">Clostridium fallax</name>
    <dbReference type="NCBI Taxonomy" id="1533"/>
    <lineage>
        <taxon>Bacteria</taxon>
        <taxon>Bacillati</taxon>
        <taxon>Bacillota</taxon>
        <taxon>Clostridia</taxon>
        <taxon>Eubacteriales</taxon>
        <taxon>Clostridiaceae</taxon>
        <taxon>Clostridium</taxon>
    </lineage>
</organism>
<feature type="transmembrane region" description="Helical" evidence="1">
    <location>
        <begin position="256"/>
        <end position="277"/>
    </location>
</feature>
<dbReference type="STRING" id="1533.SAMN05443638_10283"/>
<feature type="transmembrane region" description="Helical" evidence="1">
    <location>
        <begin position="371"/>
        <end position="393"/>
    </location>
</feature>
<proteinExistence type="predicted"/>
<feature type="transmembrane region" description="Helical" evidence="1">
    <location>
        <begin position="148"/>
        <end position="175"/>
    </location>
</feature>
<dbReference type="RefSeq" id="WP_072892501.1">
    <property type="nucleotide sequence ID" value="NZ_FQVM01000002.1"/>
</dbReference>
<reference evidence="2 3" key="1">
    <citation type="submission" date="2016-11" db="EMBL/GenBank/DDBJ databases">
        <authorList>
            <person name="Jaros S."/>
            <person name="Januszkiewicz K."/>
            <person name="Wedrychowicz H."/>
        </authorList>
    </citation>
    <scope>NUCLEOTIDE SEQUENCE [LARGE SCALE GENOMIC DNA]</scope>
    <source>
        <strain evidence="2 3">DSM 2631</strain>
    </source>
</reference>
<dbReference type="Proteomes" id="UP000184035">
    <property type="component" value="Unassembled WGS sequence"/>
</dbReference>
<keyword evidence="1" id="KW-1133">Transmembrane helix</keyword>
<feature type="transmembrane region" description="Helical" evidence="1">
    <location>
        <begin position="35"/>
        <end position="53"/>
    </location>
</feature>
<dbReference type="InterPro" id="IPR031599">
    <property type="entry name" value="ABC_tran_2"/>
</dbReference>
<protein>
    <submittedName>
        <fullName evidence="2">ABC-2 type transport system permease protein</fullName>
    </submittedName>
</protein>
<dbReference type="EMBL" id="FQVM01000002">
    <property type="protein sequence ID" value="SHE41091.1"/>
    <property type="molecule type" value="Genomic_DNA"/>
</dbReference>
<feature type="transmembrane region" description="Helical" evidence="1">
    <location>
        <begin position="330"/>
        <end position="351"/>
    </location>
</feature>
<gene>
    <name evidence="2" type="ORF">SAMN05443638_10283</name>
</gene>